<evidence type="ECO:0000256" key="2">
    <source>
        <dbReference type="ARBA" id="ARBA00022448"/>
    </source>
</evidence>
<dbReference type="Proteomes" id="UP000603141">
    <property type="component" value="Unassembled WGS sequence"/>
</dbReference>
<dbReference type="EMBL" id="JAENIJ010000004">
    <property type="protein sequence ID" value="MBK1881468.1"/>
    <property type="molecule type" value="Genomic_DNA"/>
</dbReference>
<feature type="domain" description="TonB-dependent receptor plug" evidence="11">
    <location>
        <begin position="46"/>
        <end position="152"/>
    </location>
</feature>
<gene>
    <name evidence="12" type="ORF">JIN85_03515</name>
</gene>
<keyword evidence="7 8" id="KW-0998">Cell outer membrane</keyword>
<keyword evidence="2 8" id="KW-0813">Transport</keyword>
<dbReference type="GO" id="GO:0009279">
    <property type="term" value="C:cell outer membrane"/>
    <property type="evidence" value="ECO:0007669"/>
    <property type="project" value="UniProtKB-SubCell"/>
</dbReference>
<dbReference type="GO" id="GO:0044718">
    <property type="term" value="P:siderophore transmembrane transport"/>
    <property type="evidence" value="ECO:0007669"/>
    <property type="project" value="TreeGrafter"/>
</dbReference>
<evidence type="ECO:0000313" key="13">
    <source>
        <dbReference type="Proteomes" id="UP000603141"/>
    </source>
</evidence>
<evidence type="ECO:0000256" key="7">
    <source>
        <dbReference type="ARBA" id="ARBA00023237"/>
    </source>
</evidence>
<dbReference type="CDD" id="cd01347">
    <property type="entry name" value="ligand_gated_channel"/>
    <property type="match status" value="1"/>
</dbReference>
<organism evidence="12 13">
    <name type="scientific">Luteolibacter pohnpeiensis</name>
    <dbReference type="NCBI Taxonomy" id="454153"/>
    <lineage>
        <taxon>Bacteria</taxon>
        <taxon>Pseudomonadati</taxon>
        <taxon>Verrucomicrobiota</taxon>
        <taxon>Verrucomicrobiia</taxon>
        <taxon>Verrucomicrobiales</taxon>
        <taxon>Verrucomicrobiaceae</taxon>
        <taxon>Luteolibacter</taxon>
    </lineage>
</organism>
<dbReference type="PROSITE" id="PS52016">
    <property type="entry name" value="TONB_DEPENDENT_REC_3"/>
    <property type="match status" value="1"/>
</dbReference>
<evidence type="ECO:0000256" key="5">
    <source>
        <dbReference type="ARBA" id="ARBA00023077"/>
    </source>
</evidence>
<dbReference type="InterPro" id="IPR036942">
    <property type="entry name" value="Beta-barrel_TonB_sf"/>
</dbReference>
<evidence type="ECO:0000259" key="10">
    <source>
        <dbReference type="Pfam" id="PF00593"/>
    </source>
</evidence>
<proteinExistence type="inferred from homology"/>
<dbReference type="Gene3D" id="2.40.170.20">
    <property type="entry name" value="TonB-dependent receptor, beta-barrel domain"/>
    <property type="match status" value="1"/>
</dbReference>
<evidence type="ECO:0000313" key="12">
    <source>
        <dbReference type="EMBL" id="MBK1881468.1"/>
    </source>
</evidence>
<accession>A0A934VV64</accession>
<evidence type="ECO:0000256" key="8">
    <source>
        <dbReference type="PROSITE-ProRule" id="PRU01360"/>
    </source>
</evidence>
<dbReference type="InterPro" id="IPR039426">
    <property type="entry name" value="TonB-dep_rcpt-like"/>
</dbReference>
<reference evidence="12" key="1">
    <citation type="submission" date="2021-01" db="EMBL/GenBank/DDBJ databases">
        <title>Modified the classification status of verrucomicrobia.</title>
        <authorList>
            <person name="Feng X."/>
        </authorList>
    </citation>
    <scope>NUCLEOTIDE SEQUENCE</scope>
    <source>
        <strain evidence="12">KCTC 22041</strain>
    </source>
</reference>
<keyword evidence="13" id="KW-1185">Reference proteome</keyword>
<dbReference type="InterPro" id="IPR000531">
    <property type="entry name" value="Beta-barrel_TonB"/>
</dbReference>
<keyword evidence="6 8" id="KW-0472">Membrane</keyword>
<dbReference type="PANTHER" id="PTHR30069">
    <property type="entry name" value="TONB-DEPENDENT OUTER MEMBRANE RECEPTOR"/>
    <property type="match status" value="1"/>
</dbReference>
<comment type="similarity">
    <text evidence="8 9">Belongs to the TonB-dependent receptor family.</text>
</comment>
<keyword evidence="5 9" id="KW-0798">TonB box</keyword>
<feature type="domain" description="TonB-dependent receptor-like beta-barrel" evidence="10">
    <location>
        <begin position="182"/>
        <end position="632"/>
    </location>
</feature>
<name>A0A934VV64_9BACT</name>
<dbReference type="Pfam" id="PF00593">
    <property type="entry name" value="TonB_dep_Rec_b-barrel"/>
    <property type="match status" value="1"/>
</dbReference>
<dbReference type="InterPro" id="IPR037066">
    <property type="entry name" value="Plug_dom_sf"/>
</dbReference>
<evidence type="ECO:0000256" key="6">
    <source>
        <dbReference type="ARBA" id="ARBA00023136"/>
    </source>
</evidence>
<comment type="caution">
    <text evidence="12">The sequence shown here is derived from an EMBL/GenBank/DDBJ whole genome shotgun (WGS) entry which is preliminary data.</text>
</comment>
<evidence type="ECO:0000256" key="4">
    <source>
        <dbReference type="ARBA" id="ARBA00022692"/>
    </source>
</evidence>
<keyword evidence="12" id="KW-0675">Receptor</keyword>
<evidence type="ECO:0000256" key="1">
    <source>
        <dbReference type="ARBA" id="ARBA00004571"/>
    </source>
</evidence>
<evidence type="ECO:0000259" key="11">
    <source>
        <dbReference type="Pfam" id="PF07715"/>
    </source>
</evidence>
<comment type="subcellular location">
    <subcellularLocation>
        <location evidence="1 8">Cell outer membrane</location>
        <topology evidence="1 8">Multi-pass membrane protein</topology>
    </subcellularLocation>
</comment>
<dbReference type="Gene3D" id="2.170.130.10">
    <property type="entry name" value="TonB-dependent receptor, plug domain"/>
    <property type="match status" value="1"/>
</dbReference>
<keyword evidence="3 8" id="KW-1134">Transmembrane beta strand</keyword>
<dbReference type="GO" id="GO:0015344">
    <property type="term" value="F:siderophore uptake transmembrane transporter activity"/>
    <property type="evidence" value="ECO:0007669"/>
    <property type="project" value="TreeGrafter"/>
</dbReference>
<dbReference type="InterPro" id="IPR012910">
    <property type="entry name" value="Plug_dom"/>
</dbReference>
<protein>
    <submittedName>
        <fullName evidence="12">TonB-dependent receptor</fullName>
    </submittedName>
</protein>
<dbReference type="AlphaFoldDB" id="A0A934VV64"/>
<keyword evidence="4 8" id="KW-0812">Transmembrane</keyword>
<sequence>MDGRFQIGRIIGLLGFFFAIAMAEETEQLPDLVVEAVRDSVLPPDFAGSATVIHRSEIEQSGSRSVADLLVARGGVRITSSTGNLSGGEIHLRGFGENSASRVLVLVNGRPLNRADMAASSLLEIPISQLDRVEILRGAQTAKFGDNAVGGVINLVTKRAGAEAAGYLESAGGSDDAFLSRAGYSKRIDGNGLSLNLERNDTAGWRDHSASELDSASIRWDKDLTPSANLTAGFAWTDEYTEFPGPLGEEAYRNDPRQSIYEQSGYGDQYFSEETTRRFDGTLKLGGFGGADFEVPLAWTHRDLSWNFGPGSHTDNLMNTVTLVPQVSHRNGNWESAAGLSMRYDSLDLDQFAEISRQNRIGSAKLDRAIIGVFSSVDWKWADDWHLSTGARWEHSKVDAKAVNDRYPDDPELNFSQQSQEQNAAFQIGLRWDAREDVSAWLRYDRFYRLPSTDEIASYQGYPLSVPFNANLTAEKGHNLELGVEYSPGEWTWRLNGFAQWMQGEIAYDYLQNLNVNLADTRRYGIEASTGYHGRIWDADLRYTWLQAEYTDGEYAGKDVYLVPHHELSGTLSWQLHEKLRFQSEYQWVGSAYEGNDFSNTQEKLPGYQLVNALLNFTPRPGLSIYARINNVFDEHYATIKYSGQWYPGAGRQFLIGLRKDF</sequence>
<evidence type="ECO:0000256" key="9">
    <source>
        <dbReference type="RuleBase" id="RU003357"/>
    </source>
</evidence>
<dbReference type="SUPFAM" id="SSF56935">
    <property type="entry name" value="Porins"/>
    <property type="match status" value="1"/>
</dbReference>
<evidence type="ECO:0000256" key="3">
    <source>
        <dbReference type="ARBA" id="ARBA00022452"/>
    </source>
</evidence>
<dbReference type="PANTHER" id="PTHR30069:SF27">
    <property type="entry name" value="BLL4766 PROTEIN"/>
    <property type="match status" value="1"/>
</dbReference>
<dbReference type="Pfam" id="PF07715">
    <property type="entry name" value="Plug"/>
    <property type="match status" value="1"/>
</dbReference>